<accession>A0A382NXI7</accession>
<sequence>MNRGYRYLFSIITGLISIDGQANAQPPSDTTSALQAQLNGRIDSLAIQLRESQETIEQQQALIDIMLQTQASTQPSDVSTAGQLVAPQQASNLLNPNISMIGDIRGHIGRDFEPQLRAFALHEAEIGIQAPIDPYARADAFIAIRPEEGIELEETYITFQALPLGLQAKVGKFRSNFGKFNRIHIPETQFGDRPLYTEAYFGEEGLAGVGVSLSVLVPNPWVYLNLDVEATSQPEAAPAFG</sequence>
<name>A0A382NXI7_9ZZZZ</name>
<proteinExistence type="predicted"/>
<organism evidence="1">
    <name type="scientific">marine metagenome</name>
    <dbReference type="NCBI Taxonomy" id="408172"/>
    <lineage>
        <taxon>unclassified sequences</taxon>
        <taxon>metagenomes</taxon>
        <taxon>ecological metagenomes</taxon>
    </lineage>
</organism>
<dbReference type="EMBL" id="UINC01103459">
    <property type="protein sequence ID" value="SVC65863.1"/>
    <property type="molecule type" value="Genomic_DNA"/>
</dbReference>
<reference evidence="1" key="1">
    <citation type="submission" date="2018-05" db="EMBL/GenBank/DDBJ databases">
        <authorList>
            <person name="Lanie J.A."/>
            <person name="Ng W.-L."/>
            <person name="Kazmierczak K.M."/>
            <person name="Andrzejewski T.M."/>
            <person name="Davidsen T.M."/>
            <person name="Wayne K.J."/>
            <person name="Tettelin H."/>
            <person name="Glass J.I."/>
            <person name="Rusch D."/>
            <person name="Podicherti R."/>
            <person name="Tsui H.-C.T."/>
            <person name="Winkler M.E."/>
        </authorList>
    </citation>
    <scope>NUCLEOTIDE SEQUENCE</scope>
</reference>
<gene>
    <name evidence="1" type="ORF">METZ01_LOCUS318717</name>
</gene>
<feature type="non-terminal residue" evidence="1">
    <location>
        <position position="241"/>
    </location>
</feature>
<evidence type="ECO:0000313" key="1">
    <source>
        <dbReference type="EMBL" id="SVC65863.1"/>
    </source>
</evidence>
<dbReference type="AlphaFoldDB" id="A0A382NXI7"/>
<protein>
    <submittedName>
        <fullName evidence="1">Uncharacterized protein</fullName>
    </submittedName>
</protein>